<evidence type="ECO:0000313" key="1">
    <source>
        <dbReference type="EMBL" id="MCY1012849.1"/>
    </source>
</evidence>
<name>A0A9X3F1H6_9BACT</name>
<dbReference type="EMBL" id="JAPNKE010000002">
    <property type="protein sequence ID" value="MCY1012849.1"/>
    <property type="molecule type" value="Genomic_DNA"/>
</dbReference>
<reference evidence="1" key="1">
    <citation type="submission" date="2022-11" db="EMBL/GenBank/DDBJ databases">
        <title>Minimal conservation of predation-associated metabolite biosynthetic gene clusters underscores biosynthetic potential of Myxococcota including descriptions for ten novel species: Archangium lansinium sp. nov., Myxococcus landrumus sp. nov., Nannocystis bai.</title>
        <authorList>
            <person name="Ahearne A."/>
            <person name="Stevens C."/>
            <person name="Phillips K."/>
        </authorList>
    </citation>
    <scope>NUCLEOTIDE SEQUENCE</scope>
    <source>
        <strain evidence="1">Na p29</strain>
    </source>
</reference>
<keyword evidence="2" id="KW-1185">Reference proteome</keyword>
<comment type="caution">
    <text evidence="1">The sequence shown here is derived from an EMBL/GenBank/DDBJ whole genome shotgun (WGS) entry which is preliminary data.</text>
</comment>
<evidence type="ECO:0000313" key="2">
    <source>
        <dbReference type="Proteomes" id="UP001150924"/>
    </source>
</evidence>
<dbReference type="Proteomes" id="UP001150924">
    <property type="component" value="Unassembled WGS sequence"/>
</dbReference>
<proteinExistence type="predicted"/>
<dbReference type="PROSITE" id="PS51257">
    <property type="entry name" value="PROKAR_LIPOPROTEIN"/>
    <property type="match status" value="1"/>
</dbReference>
<accession>A0A9X3F1H6</accession>
<protein>
    <recommendedName>
        <fullName evidence="3">Lipoprotein</fullName>
    </recommendedName>
</protein>
<dbReference type="RefSeq" id="WP_267776393.1">
    <property type="nucleotide sequence ID" value="NZ_JAPNKE010000002.1"/>
</dbReference>
<gene>
    <name evidence="1" type="ORF">OV079_46400</name>
</gene>
<evidence type="ECO:0008006" key="3">
    <source>
        <dbReference type="Google" id="ProtNLM"/>
    </source>
</evidence>
<sequence>MKQMTRAWLVGLSLSSACSPGFEPREGRWEFVVGEVLDDGCGEITERLAVDFRLETKRGGRFTVEPVDGSGASPCELAGMEFECPEHLVRVTIKGTDAILDASMTEVGSFASETEGSGRRDARVVCTGGQCPLVAAATQTTFPCTAALEFMAAHVE</sequence>
<dbReference type="AlphaFoldDB" id="A0A9X3F1H6"/>
<organism evidence="1 2">
    <name type="scientific">Nannocystis pusilla</name>
    <dbReference type="NCBI Taxonomy" id="889268"/>
    <lineage>
        <taxon>Bacteria</taxon>
        <taxon>Pseudomonadati</taxon>
        <taxon>Myxococcota</taxon>
        <taxon>Polyangia</taxon>
        <taxon>Nannocystales</taxon>
        <taxon>Nannocystaceae</taxon>
        <taxon>Nannocystis</taxon>
    </lineage>
</organism>